<dbReference type="EMBL" id="PQIB02000002">
    <property type="protein sequence ID" value="RLN33330.1"/>
    <property type="molecule type" value="Genomic_DNA"/>
</dbReference>
<dbReference type="OrthoDB" id="695490at2759"/>
<accession>A0A3L6T826</accession>
<dbReference type="PANTHER" id="PTHR32141">
    <property type="match status" value="1"/>
</dbReference>
<dbReference type="InterPro" id="IPR055302">
    <property type="entry name" value="F-box_dom-containing"/>
</dbReference>
<protein>
    <recommendedName>
        <fullName evidence="4">F-box protein</fullName>
    </recommendedName>
</protein>
<reference evidence="3" key="1">
    <citation type="journal article" date="2019" name="Nat. Commun.">
        <title>The genome of broomcorn millet.</title>
        <authorList>
            <person name="Zou C."/>
            <person name="Miki D."/>
            <person name="Li D."/>
            <person name="Tang Q."/>
            <person name="Xiao L."/>
            <person name="Rajput S."/>
            <person name="Deng P."/>
            <person name="Jia W."/>
            <person name="Huang R."/>
            <person name="Zhang M."/>
            <person name="Sun Y."/>
            <person name="Hu J."/>
            <person name="Fu X."/>
            <person name="Schnable P.S."/>
            <person name="Li F."/>
            <person name="Zhang H."/>
            <person name="Feng B."/>
            <person name="Zhu X."/>
            <person name="Liu R."/>
            <person name="Schnable J.C."/>
            <person name="Zhu J.-K."/>
            <person name="Zhang H."/>
        </authorList>
    </citation>
    <scope>NUCLEOTIDE SEQUENCE [LARGE SCALE GENOMIC DNA]</scope>
</reference>
<evidence type="ECO:0000256" key="1">
    <source>
        <dbReference type="SAM" id="MobiDB-lite"/>
    </source>
</evidence>
<evidence type="ECO:0000313" key="3">
    <source>
        <dbReference type="Proteomes" id="UP000275267"/>
    </source>
</evidence>
<dbReference type="PANTHER" id="PTHR32141:SF168">
    <property type="entry name" value="OS12G0595200 PROTEIN"/>
    <property type="match status" value="1"/>
</dbReference>
<evidence type="ECO:0000313" key="2">
    <source>
        <dbReference type="EMBL" id="RLN33330.1"/>
    </source>
</evidence>
<keyword evidence="3" id="KW-1185">Reference proteome</keyword>
<dbReference type="InterPro" id="IPR036047">
    <property type="entry name" value="F-box-like_dom_sf"/>
</dbReference>
<sequence length="193" mass="21009">MEAAAAAAKRMKRDPIDAQETPESSNGDGSLDLISRLPDEVVGTVISLLPTKDGARTPAVSRAGDAAPLNLQGDGRLTGQDHRRVALVSRILSDHPGPARRFALRGVRLRDCYARIDSWLRSRGLSGLLEFVFGYVMENPALPPSAFRFAPTLRVASVGYCDIPTDAINYPLFGFGTGNDRYQLDNLNAERNR</sequence>
<comment type="caution">
    <text evidence="2">The sequence shown here is derived from an EMBL/GenBank/DDBJ whole genome shotgun (WGS) entry which is preliminary data.</text>
</comment>
<organism evidence="2 3">
    <name type="scientific">Panicum miliaceum</name>
    <name type="common">Proso millet</name>
    <name type="synonym">Broomcorn millet</name>
    <dbReference type="NCBI Taxonomy" id="4540"/>
    <lineage>
        <taxon>Eukaryota</taxon>
        <taxon>Viridiplantae</taxon>
        <taxon>Streptophyta</taxon>
        <taxon>Embryophyta</taxon>
        <taxon>Tracheophyta</taxon>
        <taxon>Spermatophyta</taxon>
        <taxon>Magnoliopsida</taxon>
        <taxon>Liliopsida</taxon>
        <taxon>Poales</taxon>
        <taxon>Poaceae</taxon>
        <taxon>PACMAD clade</taxon>
        <taxon>Panicoideae</taxon>
        <taxon>Panicodae</taxon>
        <taxon>Paniceae</taxon>
        <taxon>Panicinae</taxon>
        <taxon>Panicum</taxon>
        <taxon>Panicum sect. Panicum</taxon>
    </lineage>
</organism>
<dbReference type="AlphaFoldDB" id="A0A3L6T826"/>
<feature type="region of interest" description="Disordered" evidence="1">
    <location>
        <begin position="56"/>
        <end position="75"/>
    </location>
</feature>
<proteinExistence type="predicted"/>
<name>A0A3L6T826_PANMI</name>
<dbReference type="SUPFAM" id="SSF81383">
    <property type="entry name" value="F-box domain"/>
    <property type="match status" value="1"/>
</dbReference>
<gene>
    <name evidence="2" type="ORF">C2845_PM03G25240</name>
</gene>
<dbReference type="Proteomes" id="UP000275267">
    <property type="component" value="Unassembled WGS sequence"/>
</dbReference>
<feature type="region of interest" description="Disordered" evidence="1">
    <location>
        <begin position="1"/>
        <end position="32"/>
    </location>
</feature>
<evidence type="ECO:0008006" key="4">
    <source>
        <dbReference type="Google" id="ProtNLM"/>
    </source>
</evidence>